<dbReference type="RefSeq" id="WP_092012698.1">
    <property type="nucleotide sequence ID" value="NZ_FOXH01000002.1"/>
</dbReference>
<organism evidence="2 3">
    <name type="scientific">Pseudarcicella hirudinis</name>
    <dbReference type="NCBI Taxonomy" id="1079859"/>
    <lineage>
        <taxon>Bacteria</taxon>
        <taxon>Pseudomonadati</taxon>
        <taxon>Bacteroidota</taxon>
        <taxon>Cytophagia</taxon>
        <taxon>Cytophagales</taxon>
        <taxon>Flectobacillaceae</taxon>
        <taxon>Pseudarcicella</taxon>
    </lineage>
</organism>
<evidence type="ECO:0000313" key="3">
    <source>
        <dbReference type="Proteomes" id="UP000199306"/>
    </source>
</evidence>
<feature type="coiled-coil region" evidence="1">
    <location>
        <begin position="71"/>
        <end position="98"/>
    </location>
</feature>
<dbReference type="InterPro" id="IPR052928">
    <property type="entry name" value="Desiccation-related_membrane"/>
</dbReference>
<dbReference type="PANTHER" id="PTHR35792:SF1">
    <property type="entry name" value="SLL0268 PROTEIN"/>
    <property type="match status" value="1"/>
</dbReference>
<reference evidence="2 3" key="1">
    <citation type="submission" date="2016-10" db="EMBL/GenBank/DDBJ databases">
        <authorList>
            <person name="de Groot N.N."/>
        </authorList>
    </citation>
    <scope>NUCLEOTIDE SEQUENCE [LARGE SCALE GENOMIC DNA]</scope>
    <source>
        <strain evidence="3">E92,LMG 26720,CCM 7988</strain>
    </source>
</reference>
<name>A0A1I5P3M1_9BACT</name>
<accession>A0A1I5P3M1</accession>
<dbReference type="AlphaFoldDB" id="A0A1I5P3M1"/>
<proteinExistence type="predicted"/>
<dbReference type="Pfam" id="PF12732">
    <property type="entry name" value="YtxH"/>
    <property type="match status" value="1"/>
</dbReference>
<dbReference type="STRING" id="1079859.SAMN04515674_102237"/>
<protein>
    <submittedName>
        <fullName evidence="2">Gas vesicle protein</fullName>
    </submittedName>
</protein>
<evidence type="ECO:0000256" key="1">
    <source>
        <dbReference type="SAM" id="Coils"/>
    </source>
</evidence>
<evidence type="ECO:0000313" key="2">
    <source>
        <dbReference type="EMBL" id="SFP28121.1"/>
    </source>
</evidence>
<sequence length="99" mass="11133">MSKSSKTLWAFVAGAITGAALGILYAPDKGENTRNKLYFQLNKYRDQLRQLINDLIDGKEIPETMAKTEGKKVVTEAREKAERLLEDVENMMSQIKAKA</sequence>
<gene>
    <name evidence="2" type="ORF">SAMN04515674_102237</name>
</gene>
<dbReference type="EMBL" id="FOXH01000002">
    <property type="protein sequence ID" value="SFP28121.1"/>
    <property type="molecule type" value="Genomic_DNA"/>
</dbReference>
<dbReference type="OrthoDB" id="598035at2"/>
<dbReference type="Proteomes" id="UP000199306">
    <property type="component" value="Unassembled WGS sequence"/>
</dbReference>
<dbReference type="InterPro" id="IPR024623">
    <property type="entry name" value="YtxH"/>
</dbReference>
<dbReference type="PANTHER" id="PTHR35792">
    <property type="entry name" value="GENERAL STRESS PROTEIN"/>
    <property type="match status" value="1"/>
</dbReference>
<keyword evidence="1" id="KW-0175">Coiled coil</keyword>
<keyword evidence="3" id="KW-1185">Reference proteome</keyword>